<proteinExistence type="predicted"/>
<keyword evidence="2" id="KW-1185">Reference proteome</keyword>
<organism evidence="1 2">
    <name type="scientific">Glossina pallidipes</name>
    <name type="common">Tsetse fly</name>
    <dbReference type="NCBI Taxonomy" id="7398"/>
    <lineage>
        <taxon>Eukaryota</taxon>
        <taxon>Metazoa</taxon>
        <taxon>Ecdysozoa</taxon>
        <taxon>Arthropoda</taxon>
        <taxon>Hexapoda</taxon>
        <taxon>Insecta</taxon>
        <taxon>Pterygota</taxon>
        <taxon>Neoptera</taxon>
        <taxon>Endopterygota</taxon>
        <taxon>Diptera</taxon>
        <taxon>Brachycera</taxon>
        <taxon>Muscomorpha</taxon>
        <taxon>Hippoboscoidea</taxon>
        <taxon>Glossinidae</taxon>
        <taxon>Glossina</taxon>
    </lineage>
</organism>
<reference evidence="1" key="2">
    <citation type="submission" date="2020-05" db="UniProtKB">
        <authorList>
            <consortium name="EnsemblMetazoa"/>
        </authorList>
    </citation>
    <scope>IDENTIFICATION</scope>
    <source>
        <strain evidence="1">IAEA</strain>
    </source>
</reference>
<sequence>MRKVVASDGYNSELHYKILKTYLLLQSIRPPMTASEILVQLMPEPLVSEIYYSSSYVKLTLDSGIIRRQKFERFQGYCVGVQFPPYLILEKMFSNSTSQWHKSSLGSKYSSAEENDC</sequence>
<accession>A0A1A9ZP89</accession>
<reference evidence="2" key="1">
    <citation type="submission" date="2014-03" db="EMBL/GenBank/DDBJ databases">
        <authorList>
            <person name="Aksoy S."/>
            <person name="Warren W."/>
            <person name="Wilson R.K."/>
        </authorList>
    </citation>
    <scope>NUCLEOTIDE SEQUENCE [LARGE SCALE GENOMIC DNA]</scope>
    <source>
        <strain evidence="2">IAEA</strain>
    </source>
</reference>
<dbReference type="EnsemblMetazoa" id="GPAI020758-RA">
    <property type="protein sequence ID" value="GPAI020758-PA"/>
    <property type="gene ID" value="GPAI020758"/>
</dbReference>
<dbReference type="VEuPathDB" id="VectorBase:GPAI020758"/>
<dbReference type="AlphaFoldDB" id="A0A1A9ZP89"/>
<evidence type="ECO:0000313" key="1">
    <source>
        <dbReference type="EnsemblMetazoa" id="GPAI020758-PA"/>
    </source>
</evidence>
<name>A0A1A9ZP89_GLOPL</name>
<dbReference type="Proteomes" id="UP000092445">
    <property type="component" value="Unassembled WGS sequence"/>
</dbReference>
<evidence type="ECO:0000313" key="2">
    <source>
        <dbReference type="Proteomes" id="UP000092445"/>
    </source>
</evidence>
<protein>
    <submittedName>
        <fullName evidence="1">Uncharacterized protein</fullName>
    </submittedName>
</protein>